<dbReference type="Pfam" id="PF10551">
    <property type="entry name" value="MULE"/>
    <property type="match status" value="1"/>
</dbReference>
<organism evidence="6 7">
    <name type="scientific">Galendromus occidentalis</name>
    <name type="common">western predatory mite</name>
    <dbReference type="NCBI Taxonomy" id="34638"/>
    <lineage>
        <taxon>Eukaryota</taxon>
        <taxon>Metazoa</taxon>
        <taxon>Ecdysozoa</taxon>
        <taxon>Arthropoda</taxon>
        <taxon>Chelicerata</taxon>
        <taxon>Arachnida</taxon>
        <taxon>Acari</taxon>
        <taxon>Parasitiformes</taxon>
        <taxon>Mesostigmata</taxon>
        <taxon>Gamasina</taxon>
        <taxon>Phytoseioidea</taxon>
        <taxon>Phytoseiidae</taxon>
        <taxon>Typhlodrominae</taxon>
        <taxon>Galendromus</taxon>
    </lineage>
</organism>
<keyword evidence="1" id="KW-0479">Metal-binding</keyword>
<dbReference type="Gene3D" id="2.20.25.240">
    <property type="match status" value="1"/>
</dbReference>
<evidence type="ECO:0000259" key="4">
    <source>
        <dbReference type="Pfam" id="PF04500"/>
    </source>
</evidence>
<proteinExistence type="predicted"/>
<dbReference type="PANTHER" id="PTHR10492:SF57">
    <property type="entry name" value="ATP-DEPENDENT DNA HELICASE"/>
    <property type="match status" value="1"/>
</dbReference>
<name>A0AAJ7SG02_9ACAR</name>
<dbReference type="InterPro" id="IPR007588">
    <property type="entry name" value="Znf_FLYWCH"/>
</dbReference>
<feature type="domain" description="FLYWCH-type" evidence="4">
    <location>
        <begin position="920"/>
        <end position="980"/>
    </location>
</feature>
<evidence type="ECO:0000256" key="1">
    <source>
        <dbReference type="ARBA" id="ARBA00022723"/>
    </source>
</evidence>
<dbReference type="Pfam" id="PF04500">
    <property type="entry name" value="FLYWCH"/>
    <property type="match status" value="1"/>
</dbReference>
<keyword evidence="2" id="KW-0863">Zinc-finger</keyword>
<evidence type="ECO:0000256" key="3">
    <source>
        <dbReference type="ARBA" id="ARBA00022833"/>
    </source>
</evidence>
<feature type="domain" description="MULE transposase" evidence="5">
    <location>
        <begin position="1128"/>
        <end position="1203"/>
    </location>
</feature>
<dbReference type="Gene3D" id="3.60.10.10">
    <property type="entry name" value="Endonuclease/exonuclease/phosphatase"/>
    <property type="match status" value="1"/>
</dbReference>
<dbReference type="InterPro" id="IPR036691">
    <property type="entry name" value="Endo/exonu/phosph_ase_sf"/>
</dbReference>
<dbReference type="GO" id="GO:0008270">
    <property type="term" value="F:zinc ion binding"/>
    <property type="evidence" value="ECO:0007669"/>
    <property type="project" value="UniProtKB-KW"/>
</dbReference>
<dbReference type="Proteomes" id="UP000694867">
    <property type="component" value="Unplaced"/>
</dbReference>
<evidence type="ECO:0000259" key="5">
    <source>
        <dbReference type="Pfam" id="PF10551"/>
    </source>
</evidence>
<dbReference type="InterPro" id="IPR018289">
    <property type="entry name" value="MULE_transposase_dom"/>
</dbReference>
<keyword evidence="6" id="KW-1185">Reference proteome</keyword>
<evidence type="ECO:0000313" key="7">
    <source>
        <dbReference type="RefSeq" id="XP_028968046.1"/>
    </source>
</evidence>
<dbReference type="RefSeq" id="XP_028968046.1">
    <property type="nucleotide sequence ID" value="XM_029112213.1"/>
</dbReference>
<gene>
    <name evidence="7" type="primary">LOC108864556</name>
</gene>
<protein>
    <submittedName>
        <fullName evidence="7">Uncharacterized protein LOC108864556</fullName>
    </submittedName>
</protein>
<evidence type="ECO:0000256" key="2">
    <source>
        <dbReference type="ARBA" id="ARBA00022771"/>
    </source>
</evidence>
<keyword evidence="3" id="KW-0862">Zinc</keyword>
<dbReference type="PANTHER" id="PTHR10492">
    <property type="match status" value="1"/>
</dbReference>
<sequence length="1716" mass="196311">MPLSESRVEENKYRGTCLVYQQFIQYKTSRMEVLTLEAPVRGKAQKPNPELLNGSSAYVFAIMSLRIQTVFALLQQEMAALGADINCVNGARPLEKKIVKDVINALKELDDQDYVEIEGSDELYESDYQDEDYLPLVDDLESEVGRERESFSYEYICEVLDFIDAHPNWSFKSMENRFKRVLNYSYITRFREYREHMGTCRDRYLKISEYCKNMFDRFLDSSMEKGYRVSSRKIVKFVTYKNVREREEIENDVIELLLEHHDQVHGKYDPGDVYNTDQSGFQYMVHTNRTLSHTGERTTLCVVDALAPRTHSYTIQPLLNMDGRLVGELAVNLQETGDDFGPRVLQTIQDFPNLYITCTKSGKLTKNLIRAWTENVFKDVISRSHDDKCVLYVDSMWKDFAKRITEQCMDHQFKVHQRRDVLRMHSLIYNQFQHPAFRPLWLCAWRLGGFEVPQIPFPSLAEMLFSVNAACATLNCKLMPFIRCIYCSKILCINCFYMMYHVYLNLAAFNYVPNYNYDLHPKVLNGRMDQSRQFCRALKFKNETAGMCCAKGQVKLPDLRSQPQALRALVAGETSESKHFLKNMQIPLGKDGYHSDIKMRVPRTDTETNKKQFIVDMYGKIESERLLYIRLNQMELRSGEYILLRDAVKTDANVDANSLGKQIVPYPPFLSKTFKAHIKVEYCNSVKSIRYICKYVIKGSDMAVPRYRDDAHWDTTSSDASDTCRPCQIRKVFANILTICVPSDPKGLWEKHKDSVAEDILNRVRRSRQNPELAFVPEIYKGALVSIEDPCFAIANKSLVQLGMDAPDPSALDTQDRDLVRESDFDVGASAECVETNVPLLLPEQLTAYGTIMSAIANRTGGLFFLDAPGGTGKTSRWWSNGPLRTTAAIEGANDRDAYMQSCQKFRVDMSVMAVKEVLSAKGKPQFFVENYLYEVEKTVGGRTSYCRCIKQRRDGCPARITILRWPEPMVQRQTGEHTHAPDTGEFIRRQASAQMKDAVLEKQDKGVKRVHSEVLAEEVRNSRGLYEDEEIGAALPTFDSVRASLYRARAKLTPALPQSRTDIVVEGLYGKTLSDEDFLLFDDGLEDKILAFGTDEMFSILCESPLFHGRNVQVVPHLFLQLYTIHSFHKGQMFPLVFFLLPDKTKETYRRMFSLLKNHADAKGMVFAPRTFQLDYEVATLRAIQLEFPLSEIKGCNFHFSQSLWRKVQHLGLVSHYNDPSVKKLIRSCFALSLVPLDRIDDAWLGIDAESPAADHPAYERVGVFKESTKLNIGVLNINGTRYNKAKWAALERDVLIDKKINVMLLSETRLMNDEQCPHIEGYQFNSSNRREFGGKYPHGGIGILTSTHLEIIWTEKGDDWIAQAFTVGKQSWITISFYIAHALRDTNKMTYDSIKNFIHDRCSDMDCIIMGGDANAHMEELDGESNVIEVSGSHSDPPDAASIDVIVRRNALKRRAKETQETPAQLINHVQAGATAAVQVEFPNNHEVKVVNRVRKACSSAPVALSSRSTIIILENYTRYEPVPSQTERYLIGDSGYGDDDRILVSGRESTVRQSQATYSRILDLLLRAWPQFSPRRVALDFEVGLLNDFRLAFPEARIDRCLFHLVKNMELFVRWYVRPHNNNTTTTVSHVNARNAPGGEIARSRTLDGETRTNNFAEAAHRRLQGEFGVDHPSLWRFIDGIRKVQRSRDVAYERSVAGHEPEKKKRSFIPSK</sequence>
<accession>A0AAJ7SG02</accession>
<reference evidence="7" key="1">
    <citation type="submission" date="2025-08" db="UniProtKB">
        <authorList>
            <consortium name="RefSeq"/>
        </authorList>
    </citation>
    <scope>IDENTIFICATION</scope>
</reference>
<evidence type="ECO:0000313" key="6">
    <source>
        <dbReference type="Proteomes" id="UP000694867"/>
    </source>
</evidence>
<dbReference type="KEGG" id="goe:108864556"/>
<dbReference type="GeneID" id="108864556"/>
<dbReference type="SUPFAM" id="SSF56219">
    <property type="entry name" value="DNase I-like"/>
    <property type="match status" value="1"/>
</dbReference>